<dbReference type="InterPro" id="IPR032564">
    <property type="entry name" value="DUF4928"/>
</dbReference>
<accession>A0A645A2I9</accession>
<proteinExistence type="predicted"/>
<name>A0A645A2I9_9ZZZZ</name>
<dbReference type="AlphaFoldDB" id="A0A645A2I9"/>
<comment type="caution">
    <text evidence="1">The sequence shown here is derived from an EMBL/GenBank/DDBJ whole genome shotgun (WGS) entry which is preliminary data.</text>
</comment>
<dbReference type="EMBL" id="VSSQ01011601">
    <property type="protein sequence ID" value="MPM47242.1"/>
    <property type="molecule type" value="Genomic_DNA"/>
</dbReference>
<sequence>MPLAEKLSEYKMQNKITTKGPLAVVLFITRKAKQDGLPLDSTVLKAGSAGQVAGLSKSAVQSILADHGIQRTLAAEGGRTSRGSIKNMEDYVAFLNELHSAGEDDLDAIETWWVDQVKAFFSSKPFTLRMNQGASINSIIRDLLEQAQHRQKENPGTMYEGAMLQHLVGAKLQILAGDEPMEHHGFSVADGPTGRSGDFIVSNTIIHVTTAPGELLMEKCKDNIRAGYRPFIVTVSNRTVAARQMAEMKGIADQIEIIDVEQFISTNVYEWSRFDSAKQKDTVENLITVYNQLVGTYETDPSLRVDLS</sequence>
<organism evidence="1">
    <name type="scientific">bioreactor metagenome</name>
    <dbReference type="NCBI Taxonomy" id="1076179"/>
    <lineage>
        <taxon>unclassified sequences</taxon>
        <taxon>metagenomes</taxon>
        <taxon>ecological metagenomes</taxon>
    </lineage>
</organism>
<evidence type="ECO:0008006" key="2">
    <source>
        <dbReference type="Google" id="ProtNLM"/>
    </source>
</evidence>
<evidence type="ECO:0000313" key="1">
    <source>
        <dbReference type="EMBL" id="MPM47242.1"/>
    </source>
</evidence>
<protein>
    <recommendedName>
        <fullName evidence="2">DUF4928 domain-containing protein</fullName>
    </recommendedName>
</protein>
<gene>
    <name evidence="1" type="ORF">SDC9_93950</name>
</gene>
<reference evidence="1" key="1">
    <citation type="submission" date="2019-08" db="EMBL/GenBank/DDBJ databases">
        <authorList>
            <person name="Kucharzyk K."/>
            <person name="Murdoch R.W."/>
            <person name="Higgins S."/>
            <person name="Loffler F."/>
        </authorList>
    </citation>
    <scope>NUCLEOTIDE SEQUENCE</scope>
</reference>
<dbReference type="Pfam" id="PF16280">
    <property type="entry name" value="DUF4928"/>
    <property type="match status" value="1"/>
</dbReference>